<evidence type="ECO:0000313" key="2">
    <source>
        <dbReference type="EMBL" id="QHU13785.1"/>
    </source>
</evidence>
<proteinExistence type="predicted"/>
<keyword evidence="1" id="KW-0812">Transmembrane</keyword>
<name>A0A6C0K6V9_9ZZZZ</name>
<evidence type="ECO:0000256" key="1">
    <source>
        <dbReference type="SAM" id="Phobius"/>
    </source>
</evidence>
<accession>A0A6C0K6V9</accession>
<keyword evidence="1" id="KW-1133">Transmembrane helix</keyword>
<dbReference type="EMBL" id="MN740825">
    <property type="protein sequence ID" value="QHU13785.1"/>
    <property type="molecule type" value="Genomic_DNA"/>
</dbReference>
<protein>
    <submittedName>
        <fullName evidence="2">Uncharacterized protein</fullName>
    </submittedName>
</protein>
<reference evidence="2" key="1">
    <citation type="journal article" date="2020" name="Nature">
        <title>Giant virus diversity and host interactions through global metagenomics.</title>
        <authorList>
            <person name="Schulz F."/>
            <person name="Roux S."/>
            <person name="Paez-Espino D."/>
            <person name="Jungbluth S."/>
            <person name="Walsh D.A."/>
            <person name="Denef V.J."/>
            <person name="McMahon K.D."/>
            <person name="Konstantinidis K.T."/>
            <person name="Eloe-Fadrosh E.A."/>
            <person name="Kyrpides N.C."/>
            <person name="Woyke T."/>
        </authorList>
    </citation>
    <scope>NUCLEOTIDE SEQUENCE</scope>
    <source>
        <strain evidence="2">GVMAG-S-1101178-73</strain>
    </source>
</reference>
<organism evidence="2">
    <name type="scientific">viral metagenome</name>
    <dbReference type="NCBI Taxonomy" id="1070528"/>
    <lineage>
        <taxon>unclassified sequences</taxon>
        <taxon>metagenomes</taxon>
        <taxon>organismal metagenomes</taxon>
    </lineage>
</organism>
<dbReference type="AlphaFoldDB" id="A0A6C0K6V9"/>
<keyword evidence="1" id="KW-0472">Membrane</keyword>
<feature type="transmembrane region" description="Helical" evidence="1">
    <location>
        <begin position="12"/>
        <end position="35"/>
    </location>
</feature>
<sequence length="361" mass="41729">MKKSITYSIPLYSILFWMLAILAIVLAIYFVFTVYNANLASGLNSDEIKDAKAANENYSNQGDDEGTEGSDPRIRFMTYKDTANFLAKDNDRYVRNLTELDLHARNVKTHIDYLNNIDDTTISFTEDEKKLLVKCANNADKYLMDEKFAELKYGKHLDGKEIAGIKWVFANTYANYSKDVIKEYEQGLPHTRENIILLSKNVLKYDELNLTSTLIHEKIHIYQRYNPELFDKIIKEMGLKELDKKSFRHAKYIRSNPDTNNKLYYYPTTDANAATAATAANAASDLWNSMTGSSNTKDTSDTKDYDEDKVMVCLYRNDKPNSINDVKHKNFVEEHPYEKIAYEVAENYNNKNNNKNKYINI</sequence>